<evidence type="ECO:0000313" key="1">
    <source>
        <dbReference type="EMBL" id="TKA98555.1"/>
    </source>
</evidence>
<proteinExistence type="predicted"/>
<evidence type="ECO:0000313" key="2">
    <source>
        <dbReference type="Proteomes" id="UP000306340"/>
    </source>
</evidence>
<reference evidence="1 2" key="1">
    <citation type="submission" date="2019-04" db="EMBL/GenBank/DDBJ databases">
        <title>Crypto-aerobic microbial life in anoxic (sulfidic) marine sediments.</title>
        <authorList>
            <person name="Bhattacharya S."/>
            <person name="Roy C."/>
            <person name="Mondal N."/>
            <person name="Sarkar J."/>
            <person name="Mandal S."/>
            <person name="Rameez M.J."/>
            <person name="Ghosh W."/>
        </authorList>
    </citation>
    <scope>NUCLEOTIDE SEQUENCE [LARGE SCALE GENOMIC DNA]</scope>
    <source>
        <strain evidence="1 2">SBBC</strain>
    </source>
</reference>
<accession>A0A4U0Z2P9</accession>
<comment type="caution">
    <text evidence="1">The sequence shown here is derived from an EMBL/GenBank/DDBJ whole genome shotgun (WGS) entry which is preliminary data.</text>
</comment>
<dbReference type="EMBL" id="SWAU01000001">
    <property type="protein sequence ID" value="TKA98555.1"/>
    <property type="molecule type" value="Genomic_DNA"/>
</dbReference>
<sequence>MMDQAQLTKLRREWPRVVRRASGGYQTLFTEKMARCLKNEAWRPSPNQLQLMLDMCSAYNAELPDIGEEMIRKRDGQVLTYAGAYVGWIEVRQ</sequence>
<dbReference type="RefSeq" id="WP_136790821.1">
    <property type="nucleotide sequence ID" value="NZ_SWAU01000001.1"/>
</dbReference>
<dbReference type="Proteomes" id="UP000306340">
    <property type="component" value="Unassembled WGS sequence"/>
</dbReference>
<gene>
    <name evidence="1" type="ORF">FAZ78_00420</name>
</gene>
<protein>
    <submittedName>
        <fullName evidence="1">Uncharacterized protein</fullName>
    </submittedName>
</protein>
<organism evidence="1 2">
    <name type="scientific">Cereibacter changlensis</name>
    <dbReference type="NCBI Taxonomy" id="402884"/>
    <lineage>
        <taxon>Bacteria</taxon>
        <taxon>Pseudomonadati</taxon>
        <taxon>Pseudomonadota</taxon>
        <taxon>Alphaproteobacteria</taxon>
        <taxon>Rhodobacterales</taxon>
        <taxon>Paracoccaceae</taxon>
        <taxon>Cereibacter</taxon>
    </lineage>
</organism>
<dbReference type="AlphaFoldDB" id="A0A4U0Z2P9"/>
<name>A0A4U0Z2P9_9RHOB</name>